<dbReference type="PROSITE" id="PS50968">
    <property type="entry name" value="BIOTINYL_LIPOYL"/>
    <property type="match status" value="1"/>
</dbReference>
<protein>
    <recommendedName>
        <fullName evidence="4">Glycine cleavage system H protein</fullName>
    </recommendedName>
</protein>
<dbReference type="AlphaFoldDB" id="A0A1X2ITJ3"/>
<dbReference type="Gene3D" id="2.40.50.100">
    <property type="match status" value="1"/>
</dbReference>
<dbReference type="NCBIfam" id="TIGR00527">
    <property type="entry name" value="gcvH"/>
    <property type="match status" value="1"/>
</dbReference>
<dbReference type="OrthoDB" id="10264154at2759"/>
<evidence type="ECO:0000259" key="5">
    <source>
        <dbReference type="PROSITE" id="PS50968"/>
    </source>
</evidence>
<comment type="similarity">
    <text evidence="1 4">Belongs to the GcvH family.</text>
</comment>
<dbReference type="STRING" id="90262.A0A1X2ITJ3"/>
<feature type="modified residue" description="N6-lipoyllysine" evidence="3">
    <location>
        <position position="87"/>
    </location>
</feature>
<evidence type="ECO:0000313" key="7">
    <source>
        <dbReference type="Proteomes" id="UP000193560"/>
    </source>
</evidence>
<feature type="domain" description="Lipoyl-binding" evidence="5">
    <location>
        <begin position="46"/>
        <end position="128"/>
    </location>
</feature>
<keyword evidence="2 3" id="KW-0450">Lipoyl</keyword>
<evidence type="ECO:0000256" key="3">
    <source>
        <dbReference type="PIRSR" id="PIRSR617453-50"/>
    </source>
</evidence>
<comment type="subcellular location">
    <subcellularLocation>
        <location evidence="4">Mitochondrion</location>
    </subcellularLocation>
</comment>
<dbReference type="HAMAP" id="MF_00272">
    <property type="entry name" value="GcvH"/>
    <property type="match status" value="1"/>
</dbReference>
<comment type="cofactor">
    <cofactor evidence="4">
        <name>(R)-lipoate</name>
        <dbReference type="ChEBI" id="CHEBI:83088"/>
    </cofactor>
    <text evidence="4">Binds 1 lipoyl cofactor covalently.</text>
</comment>
<evidence type="ECO:0000256" key="4">
    <source>
        <dbReference type="RuleBase" id="RU364055"/>
    </source>
</evidence>
<keyword evidence="7" id="KW-1185">Reference proteome</keyword>
<comment type="caution">
    <text evidence="6">The sequence shown here is derived from an EMBL/GenBank/DDBJ whole genome shotgun (WGS) entry which is preliminary data.</text>
</comment>
<dbReference type="EMBL" id="MCGE01000004">
    <property type="protein sequence ID" value="ORZ22118.1"/>
    <property type="molecule type" value="Genomic_DNA"/>
</dbReference>
<dbReference type="PANTHER" id="PTHR11715">
    <property type="entry name" value="GLYCINE CLEAVAGE SYSTEM H PROTEIN"/>
    <property type="match status" value="1"/>
</dbReference>
<dbReference type="GO" id="GO:0019464">
    <property type="term" value="P:glycine decarboxylation via glycine cleavage system"/>
    <property type="evidence" value="ECO:0007669"/>
    <property type="project" value="UniProtKB-UniRule"/>
</dbReference>
<dbReference type="GO" id="GO:0009249">
    <property type="term" value="P:protein lipoylation"/>
    <property type="evidence" value="ECO:0007669"/>
    <property type="project" value="TreeGrafter"/>
</dbReference>
<proteinExistence type="inferred from homology"/>
<comment type="function">
    <text evidence="4">The H protein shuttles the methylamine group of glycine from the P protein to the T protein.</text>
</comment>
<dbReference type="CDD" id="cd06848">
    <property type="entry name" value="GCS_H"/>
    <property type="match status" value="1"/>
</dbReference>
<accession>A0A1X2ITJ3</accession>
<dbReference type="Proteomes" id="UP000193560">
    <property type="component" value="Unassembled WGS sequence"/>
</dbReference>
<evidence type="ECO:0000256" key="2">
    <source>
        <dbReference type="ARBA" id="ARBA00022823"/>
    </source>
</evidence>
<gene>
    <name evidence="6" type="ORF">BCR42DRAFT_487715</name>
</gene>
<comment type="subunit">
    <text evidence="4">The glycine cleavage system is composed of four proteins: P, T, L and H.</text>
</comment>
<reference evidence="6 7" key="1">
    <citation type="submission" date="2016-07" db="EMBL/GenBank/DDBJ databases">
        <title>Pervasive Adenine N6-methylation of Active Genes in Fungi.</title>
        <authorList>
            <consortium name="DOE Joint Genome Institute"/>
            <person name="Mondo S.J."/>
            <person name="Dannebaum R.O."/>
            <person name="Kuo R.C."/>
            <person name="Labutti K."/>
            <person name="Haridas S."/>
            <person name="Kuo A."/>
            <person name="Salamov A."/>
            <person name="Ahrendt S.R."/>
            <person name="Lipzen A."/>
            <person name="Sullivan W."/>
            <person name="Andreopoulos W.B."/>
            <person name="Clum A."/>
            <person name="Lindquist E."/>
            <person name="Daum C."/>
            <person name="Ramamoorthy G.K."/>
            <person name="Gryganskyi A."/>
            <person name="Culley D."/>
            <person name="Magnuson J.K."/>
            <person name="James T.Y."/>
            <person name="O'Malley M.A."/>
            <person name="Stajich J.E."/>
            <person name="Spatafora J.W."/>
            <person name="Visel A."/>
            <person name="Grigoriev I.V."/>
        </authorList>
    </citation>
    <scope>NUCLEOTIDE SEQUENCE [LARGE SCALE GENOMIC DNA]</scope>
    <source>
        <strain evidence="6 7">NRRL 1336</strain>
    </source>
</reference>
<dbReference type="Pfam" id="PF01597">
    <property type="entry name" value="GCV_H"/>
    <property type="match status" value="1"/>
</dbReference>
<dbReference type="InterPro" id="IPR033753">
    <property type="entry name" value="GCV_H/Fam206"/>
</dbReference>
<dbReference type="GO" id="GO:0005960">
    <property type="term" value="C:glycine cleavage complex"/>
    <property type="evidence" value="ECO:0007669"/>
    <property type="project" value="UniProtKB-UniRule"/>
</dbReference>
<dbReference type="InterPro" id="IPR002930">
    <property type="entry name" value="GCV_H"/>
</dbReference>
<keyword evidence="4" id="KW-0809">Transit peptide</keyword>
<dbReference type="GO" id="GO:0005739">
    <property type="term" value="C:mitochondrion"/>
    <property type="evidence" value="ECO:0007669"/>
    <property type="project" value="UniProtKB-SubCell"/>
</dbReference>
<dbReference type="PANTHER" id="PTHR11715:SF3">
    <property type="entry name" value="GLYCINE CLEAVAGE SYSTEM H PROTEIN-RELATED"/>
    <property type="match status" value="1"/>
</dbReference>
<dbReference type="SUPFAM" id="SSF51230">
    <property type="entry name" value="Single hybrid motif"/>
    <property type="match status" value="1"/>
</dbReference>
<dbReference type="InterPro" id="IPR000089">
    <property type="entry name" value="Biotin_lipoyl"/>
</dbReference>
<dbReference type="InterPro" id="IPR017453">
    <property type="entry name" value="GCV_H_sub"/>
</dbReference>
<dbReference type="InterPro" id="IPR011053">
    <property type="entry name" value="Single_hybrid_motif"/>
</dbReference>
<name>A0A1X2ITJ3_9FUNG</name>
<dbReference type="NCBIfam" id="NF002270">
    <property type="entry name" value="PRK01202.1"/>
    <property type="match status" value="1"/>
</dbReference>
<evidence type="ECO:0000313" key="6">
    <source>
        <dbReference type="EMBL" id="ORZ22118.1"/>
    </source>
</evidence>
<evidence type="ECO:0000256" key="1">
    <source>
        <dbReference type="ARBA" id="ARBA00009249"/>
    </source>
</evidence>
<organism evidence="6 7">
    <name type="scientific">Absidia repens</name>
    <dbReference type="NCBI Taxonomy" id="90262"/>
    <lineage>
        <taxon>Eukaryota</taxon>
        <taxon>Fungi</taxon>
        <taxon>Fungi incertae sedis</taxon>
        <taxon>Mucoromycota</taxon>
        <taxon>Mucoromycotina</taxon>
        <taxon>Mucoromycetes</taxon>
        <taxon>Mucorales</taxon>
        <taxon>Cunninghamellaceae</taxon>
        <taxon>Absidia</taxon>
    </lineage>
</organism>
<sequence>MSFLQLSSRLSTFAPIKKAVSLTLLRGYATKKYTMNHEWISFDKEVGTVGITDHAQKALGDVVYVELPTVENEVVQAEQMGCVESVKASCDIYSPASGEVLEVNRALVEEPGLVNKSPEDEGWLVKIRLIQSADLNSLMDEDQYTKHCASENENH</sequence>
<keyword evidence="4" id="KW-0496">Mitochondrion</keyword>